<evidence type="ECO:0000259" key="2">
    <source>
        <dbReference type="PROSITE" id="PS50828"/>
    </source>
</evidence>
<dbReference type="PROSITE" id="PS50828">
    <property type="entry name" value="SMR"/>
    <property type="match status" value="1"/>
</dbReference>
<accession>A0AA97I192</accession>
<name>A0AA97I192_9SPHN</name>
<dbReference type="PANTHER" id="PTHR35562:SF2">
    <property type="entry name" value="DNA ENDONUCLEASE SMRA-RELATED"/>
    <property type="match status" value="1"/>
</dbReference>
<protein>
    <submittedName>
        <fullName evidence="3">Smr/MutS family protein</fullName>
    </submittedName>
</protein>
<dbReference type="Proteomes" id="UP001302429">
    <property type="component" value="Chromosome"/>
</dbReference>
<evidence type="ECO:0000313" key="3">
    <source>
        <dbReference type="EMBL" id="WOE75045.1"/>
    </source>
</evidence>
<dbReference type="RefSeq" id="WP_317081605.1">
    <property type="nucleotide sequence ID" value="NZ_CP136594.1"/>
</dbReference>
<dbReference type="EMBL" id="CP136594">
    <property type="protein sequence ID" value="WOE75045.1"/>
    <property type="molecule type" value="Genomic_DNA"/>
</dbReference>
<reference evidence="3 4" key="1">
    <citation type="submission" date="2023-10" db="EMBL/GenBank/DDBJ databases">
        <title>Complete genome sequence of a Sphingomonadaceae bacterium.</title>
        <authorList>
            <person name="Yan C."/>
        </authorList>
    </citation>
    <scope>NUCLEOTIDE SEQUENCE [LARGE SCALE GENOMIC DNA]</scope>
    <source>
        <strain evidence="3 4">SCSIO 66989</strain>
    </source>
</reference>
<evidence type="ECO:0000313" key="4">
    <source>
        <dbReference type="Proteomes" id="UP001302429"/>
    </source>
</evidence>
<dbReference type="InterPro" id="IPR002625">
    <property type="entry name" value="Smr_dom"/>
</dbReference>
<gene>
    <name evidence="3" type="ORF">RB602_14625</name>
</gene>
<dbReference type="SUPFAM" id="SSF160443">
    <property type="entry name" value="SMR domain-like"/>
    <property type="match status" value="1"/>
</dbReference>
<feature type="region of interest" description="Disordered" evidence="1">
    <location>
        <begin position="22"/>
        <end position="68"/>
    </location>
</feature>
<evidence type="ECO:0000256" key="1">
    <source>
        <dbReference type="SAM" id="MobiDB-lite"/>
    </source>
</evidence>
<dbReference type="InterPro" id="IPR036063">
    <property type="entry name" value="Smr_dom_sf"/>
</dbReference>
<sequence>MSKRPLSDAEAALWQRLIATVTPLEQPARSKPVPDEYRLQAPKPLSRHVAPSEPHQTRLGSEPARKPLTPTQQDFARLLDSARGADSSNSNGTPLVQKRGYTFQPAPKASSGNLDGHWERRLGKGLIAPDMTVDLHEHSLANAYARMDQALADAQARGARVLLLITGKARPAPHSHAAHGRERGAIRRAMQDWLMASRHAGDIAAVRNAHPRHGGEGALYIILKRRRR</sequence>
<proteinExistence type="predicted"/>
<organism evidence="3 4">
    <name type="scientific">Alterisphingorhabdus coralli</name>
    <dbReference type="NCBI Taxonomy" id="3071408"/>
    <lineage>
        <taxon>Bacteria</taxon>
        <taxon>Pseudomonadati</taxon>
        <taxon>Pseudomonadota</taxon>
        <taxon>Alphaproteobacteria</taxon>
        <taxon>Sphingomonadales</taxon>
        <taxon>Sphingomonadaceae</taxon>
        <taxon>Alterisphingorhabdus (ex Yan et al. 2024)</taxon>
    </lineage>
</organism>
<dbReference type="AlphaFoldDB" id="A0AA97I192"/>
<dbReference type="Pfam" id="PF01713">
    <property type="entry name" value="Smr"/>
    <property type="match status" value="1"/>
</dbReference>
<dbReference type="PANTHER" id="PTHR35562">
    <property type="entry name" value="DNA ENDONUCLEASE SMRA-RELATED"/>
    <property type="match status" value="1"/>
</dbReference>
<dbReference type="Gene3D" id="3.30.1370.110">
    <property type="match status" value="1"/>
</dbReference>
<dbReference type="KEGG" id="acoa:RB602_14625"/>
<keyword evidence="4" id="KW-1185">Reference proteome</keyword>
<feature type="domain" description="Smr" evidence="2">
    <location>
        <begin position="133"/>
        <end position="224"/>
    </location>
</feature>